<organism evidence="2">
    <name type="scientific">viral metagenome</name>
    <dbReference type="NCBI Taxonomy" id="1070528"/>
    <lineage>
        <taxon>unclassified sequences</taxon>
        <taxon>metagenomes</taxon>
        <taxon>organismal metagenomes</taxon>
    </lineage>
</organism>
<proteinExistence type="predicted"/>
<protein>
    <recommendedName>
        <fullName evidence="1">DUF4116 domain-containing protein</fullName>
    </recommendedName>
</protein>
<evidence type="ECO:0000313" key="2">
    <source>
        <dbReference type="EMBL" id="QHS77727.1"/>
    </source>
</evidence>
<feature type="domain" description="DUF4116" evidence="1">
    <location>
        <begin position="247"/>
        <end position="293"/>
    </location>
</feature>
<evidence type="ECO:0000259" key="1">
    <source>
        <dbReference type="Pfam" id="PF13475"/>
    </source>
</evidence>
<name>A0A6C0ADA2_9ZZZZ</name>
<feature type="domain" description="DUF4116" evidence="1">
    <location>
        <begin position="197"/>
        <end position="242"/>
    </location>
</feature>
<dbReference type="AlphaFoldDB" id="A0A6C0ADA2"/>
<dbReference type="InterPro" id="IPR025197">
    <property type="entry name" value="DUF4116"/>
</dbReference>
<reference evidence="2" key="1">
    <citation type="journal article" date="2020" name="Nature">
        <title>Giant virus diversity and host interactions through global metagenomics.</title>
        <authorList>
            <person name="Schulz F."/>
            <person name="Roux S."/>
            <person name="Paez-Espino D."/>
            <person name="Jungbluth S."/>
            <person name="Walsh D.A."/>
            <person name="Denef V.J."/>
            <person name="McMahon K.D."/>
            <person name="Konstantinidis K.T."/>
            <person name="Eloe-Fadrosh E.A."/>
            <person name="Kyrpides N.C."/>
            <person name="Woyke T."/>
        </authorList>
    </citation>
    <scope>NUCLEOTIDE SEQUENCE</scope>
    <source>
        <strain evidence="2">GVMAG-S-1021933-23</strain>
    </source>
</reference>
<sequence>MLKYLTRLNFVSFCDEKKDLNGAILNGKDFKKIYGNIFCKVTNKNENHYGFQYKDGLNTETLKPNSRKGGLYFTDCHNISEYSNFGIFIRKICIPDESVIFIDGDKYVTDKMILGKKTLFEDSDIWNDVELCKLAIEKDADNFKYIKNQTEELCLLAISKSPKTLKYVKNKTYKIYKAFIEKSPWNISDVPEEYITEELLKISISYNALMLQNISEKFLTEDLCLFALKKDVYAFKYIPKNLLNDKICLIVIEKDDEYNMIQYVPEKLRTEKICKIAVKKNGSALQYVPEDLRTMEMCLMAIQENTENMKYVPDKFKKINFENIYFNKLF</sequence>
<dbReference type="Pfam" id="PF13475">
    <property type="entry name" value="DUF4116"/>
    <property type="match status" value="2"/>
</dbReference>
<dbReference type="EMBL" id="MN740593">
    <property type="protein sequence ID" value="QHS77727.1"/>
    <property type="molecule type" value="Genomic_DNA"/>
</dbReference>
<accession>A0A6C0ADA2</accession>